<name>A0AAW6P5Z4_9PSED</name>
<proteinExistence type="predicted"/>
<dbReference type="Pfam" id="PF11876">
    <property type="entry name" value="TsiV"/>
    <property type="match status" value="1"/>
</dbReference>
<protein>
    <submittedName>
        <fullName evidence="1">DUF3396 domain-containing protein</fullName>
    </submittedName>
</protein>
<reference evidence="1" key="1">
    <citation type="submission" date="2023-03" db="EMBL/GenBank/DDBJ databases">
        <title>Draft assemblies of triclosan tolerant bacteria isolated from returned activated sludge.</title>
        <authorList>
            <person name="Van Hamelsveld S."/>
        </authorList>
    </citation>
    <scope>NUCLEOTIDE SEQUENCE</scope>
    <source>
        <strain evidence="1">GW210015_S63</strain>
    </source>
</reference>
<dbReference type="RefSeq" id="WP_276214311.1">
    <property type="nucleotide sequence ID" value="NZ_JARJLR010000178.1"/>
</dbReference>
<evidence type="ECO:0000313" key="1">
    <source>
        <dbReference type="EMBL" id="MDF3841932.1"/>
    </source>
</evidence>
<dbReference type="EMBL" id="JARJLR010000178">
    <property type="protein sequence ID" value="MDF3841932.1"/>
    <property type="molecule type" value="Genomic_DNA"/>
</dbReference>
<evidence type="ECO:0000313" key="2">
    <source>
        <dbReference type="Proteomes" id="UP001220662"/>
    </source>
</evidence>
<sequence>MNTTYRLFSQEILDDFMAMLREWPNSYYEIDGAEYAISPFVTFYFKYESERYLNVSETMIKVHEDFERLLGYPYKVATHPDSERPHPYDSKRLGDLRQWAQKTQCGKSFAFNFTDENNHRSSPATAGYFWRDASRAWSEDNYSYLQFYYRWQWWLDNQDVWRRFVCDTIERLGPEQVYSGFAMANPLEFGARSEVAVWDRALTPYFYGLDTDYPFGMHLTPDLPSGLRPPTWGFFLSDLWREKLSLERDAVRAVLVDPRIRIDDLNCGQWIELGAQPELYPVEDGVPELPILLNQLLRPLRHSKLDLLGFGEWDGDPNERFTLADSQRWLARFDEDSDWPTPQIRGRAPDAPRIEPAASHVIGGEPCPLTGWWRTTAKHDTREHFDQGEVMPSFHTDTLHGLTLWQWDTDQREPSAMPQEPARIANSGDPAPRTGQWQEVGNPSVLFCAHDLGDPLPVHQERSVSWQWIEAPTPGLRANSGQPCPYPGVWSCEDWPTGEQTFMHGVSMPQVGGRSVTWKLVRGI</sequence>
<gene>
    <name evidence="1" type="ORF">P3W55_09430</name>
</gene>
<dbReference type="Proteomes" id="UP001220662">
    <property type="component" value="Unassembled WGS sequence"/>
</dbReference>
<dbReference type="AlphaFoldDB" id="A0AAW6P5Z4"/>
<dbReference type="InterPro" id="IPR021815">
    <property type="entry name" value="TsiV"/>
</dbReference>
<comment type="caution">
    <text evidence="1">The sequence shown here is derived from an EMBL/GenBank/DDBJ whole genome shotgun (WGS) entry which is preliminary data.</text>
</comment>
<organism evidence="1 2">
    <name type="scientific">Pseudomonas citronellolis</name>
    <dbReference type="NCBI Taxonomy" id="53408"/>
    <lineage>
        <taxon>Bacteria</taxon>
        <taxon>Pseudomonadati</taxon>
        <taxon>Pseudomonadota</taxon>
        <taxon>Gammaproteobacteria</taxon>
        <taxon>Pseudomonadales</taxon>
        <taxon>Pseudomonadaceae</taxon>
        <taxon>Pseudomonas</taxon>
    </lineage>
</organism>
<accession>A0AAW6P5Z4</accession>